<evidence type="ECO:0000313" key="2">
    <source>
        <dbReference type="Proteomes" id="UP000198748"/>
    </source>
</evidence>
<dbReference type="Proteomes" id="UP000198748">
    <property type="component" value="Unassembled WGS sequence"/>
</dbReference>
<evidence type="ECO:0000313" key="1">
    <source>
        <dbReference type="EMBL" id="SDD96990.1"/>
    </source>
</evidence>
<keyword evidence="2" id="KW-1185">Reference proteome</keyword>
<dbReference type="STRING" id="659014.SAMN04487996_1034"/>
<dbReference type="InterPro" id="IPR008969">
    <property type="entry name" value="CarboxyPept-like_regulatory"/>
</dbReference>
<gene>
    <name evidence="1" type="ORF">SAMN04487996_1034</name>
</gene>
<dbReference type="InterPro" id="IPR043741">
    <property type="entry name" value="DUF5686"/>
</dbReference>
<dbReference type="RefSeq" id="WP_229212572.1">
    <property type="nucleotide sequence ID" value="NZ_FNAN01000003.1"/>
</dbReference>
<accession>A0A1G6Z2Y8</accession>
<dbReference type="AlphaFoldDB" id="A0A1G6Z2Y8"/>
<protein>
    <submittedName>
        <fullName evidence="1">CarboxypepD_reg-like domain-containing protein</fullName>
    </submittedName>
</protein>
<dbReference type="Gene3D" id="2.60.40.1120">
    <property type="entry name" value="Carboxypeptidase-like, regulatory domain"/>
    <property type="match status" value="1"/>
</dbReference>
<name>A0A1G6Z2Y8_9BACT</name>
<reference evidence="2" key="1">
    <citation type="submission" date="2016-10" db="EMBL/GenBank/DDBJ databases">
        <authorList>
            <person name="Varghese N."/>
            <person name="Submissions S."/>
        </authorList>
    </citation>
    <scope>NUCLEOTIDE SEQUENCE [LARGE SCALE GENOMIC DNA]</scope>
    <source>
        <strain evidence="2">DSM 25329</strain>
    </source>
</reference>
<organism evidence="1 2">
    <name type="scientific">Dyadobacter soli</name>
    <dbReference type="NCBI Taxonomy" id="659014"/>
    <lineage>
        <taxon>Bacteria</taxon>
        <taxon>Pseudomonadati</taxon>
        <taxon>Bacteroidota</taxon>
        <taxon>Cytophagia</taxon>
        <taxon>Cytophagales</taxon>
        <taxon>Spirosomataceae</taxon>
        <taxon>Dyadobacter</taxon>
    </lineage>
</organism>
<dbReference type="Pfam" id="PF18939">
    <property type="entry name" value="DUF5686"/>
    <property type="match status" value="1"/>
</dbReference>
<sequence length="934" mass="107292">MVRTARSTGNATKSQNIASKTAYRSSGVPLFYVSPHRWYGSISKVDCAGLECHVFCANCDNSLHKYEDTNRRYQHFTPDYMRFLALLLLFLTMQQLSRAGGIRGRITTKNGEALPYAGIAVKGTSNGTMANEEGEYEFSLPPGSYEIIFQYLGFKSISKTVTIGNDFTELNVAMEEQALSLQEATIGKGKEDPAYTIMRRAIAKARFHQLQVRGYTAKVYSRSTGVATKIPFLLQKRLKKEGVQQGKAILNESVAEIKYRRPNNYSQRIISTRNSLDNSIPSPNEYILASLYSPEIAGTISPLSPKSFAYYKFEYEGYFEERGEIVNKIRVIPKAYGEGVFRGSLFILEDRWAIHSYDLQTTTSGLNISAKQIFSPVQGVWIPVNQQFKLNGGYLGFAGEFRYLVSLTYEKLDIDPGLKEDIVIADHKKDNAPKVKGGKDLENLIQAQKEFSTKNFRKLTKQYEKQQKKEQKEQLGNDRLVRQDSIVIDSMANKRDTAYWQVLRPIPLTKSEVSSYVTQDSIKVVKDSLRIKTKPDSTHFKPIHLLLGNTYQLGNRNSFYFKSPFLSVSYNSVEGNAINIITEWQKRWGKASYMSVRPLVRYSFGRKRLYGNLQTNIGGRNWNLLLEGGEMASQINNREPIPPLPNSIAARFFDRSLMKVYQKQYGRIQYTLRNIGDILSLNASLDFEHRKELFNQESARPIIFWSQFGFTPNRPANRELSNTGFEDHNAWIFDVTATLRPWRRYLIRNGEKRYLRSRGPAFIVNYKSGLGFLGDSDYSLLQGTIRQDLSLGPRSNLEYLVNGGGFLSTKQMYFPDYQHFMGNEFFFQYVYPPDQFRMLPYYRYSTSKWFMQAHLIWTMQHFLLTRIQALRVTGISETLQLHYLRVPTMRNYSEAVYGIDNIVRIIRLEAVAQFHGSDFKGMGWRIGASFRFGR</sequence>
<dbReference type="SUPFAM" id="SSF49464">
    <property type="entry name" value="Carboxypeptidase regulatory domain-like"/>
    <property type="match status" value="1"/>
</dbReference>
<dbReference type="Pfam" id="PF13715">
    <property type="entry name" value="CarbopepD_reg_2"/>
    <property type="match status" value="1"/>
</dbReference>
<dbReference type="EMBL" id="FNAN01000003">
    <property type="protein sequence ID" value="SDD96990.1"/>
    <property type="molecule type" value="Genomic_DNA"/>
</dbReference>
<proteinExistence type="predicted"/>